<dbReference type="PANTHER" id="PTHR14494:SF0">
    <property type="entry name" value="ALADIN"/>
    <property type="match status" value="1"/>
</dbReference>
<evidence type="ECO:0000259" key="1">
    <source>
        <dbReference type="Pfam" id="PF25460"/>
    </source>
</evidence>
<sequence length="538" mass="60637">MELFDRLSGLSALREAPGCSRASERLVYVLMHYCVGFNVDDRPLGVDTAAKVEDAIGQLACRVSKVHDGDEACKLVLGIAQEEIGRAVREENEAVLAKVWSFVLEESGLFNPPTLWEQDANLERAWDGDDKNDTYRVYPEILIPKINDRVIATNPSQHDYMKSSSKIELLVQHFAPNLLENKWIRDVLSLKSEASPEPTLPLSTVRCVAWHKYEPRVAIVFEDCSMRVFDVDGEDWDDELGALTHEFQRNVKCLEWQPLSRSCVALGCEHGICIWMDGLKWMSFLQSQDKSHSSVDYIAWSPNGRNIASATSTSGNIDIWDVATRTATTLRRVRGYTSSLLWSPNSYYLYAGTTGVGFRVWETKTWECEVWSDFHYPVHCASWSGDEKQLLVVTTESSNEDPTKSHVDLYAIEFPNSPPTIEGKLLPVTLELGTVVAQNARFIRNPAPKVKQLAWNESGERLAVTFCNTPAVALYSVKREPILNFLLMGYAWGPPGSIAQHIGFKPKFQRGALLLIVFVDPHCEAFSQTSIRFVPMYF</sequence>
<dbReference type="InterPro" id="IPR045139">
    <property type="entry name" value="Aladin"/>
</dbReference>
<dbReference type="AlphaFoldDB" id="A0A7S2W2L4"/>
<feature type="domain" description="Aladin seven-bladed propeller" evidence="1">
    <location>
        <begin position="203"/>
        <end position="520"/>
    </location>
</feature>
<dbReference type="GO" id="GO:0006913">
    <property type="term" value="P:nucleocytoplasmic transport"/>
    <property type="evidence" value="ECO:0007669"/>
    <property type="project" value="TreeGrafter"/>
</dbReference>
<evidence type="ECO:0000313" key="2">
    <source>
        <dbReference type="EMBL" id="CAD9663316.1"/>
    </source>
</evidence>
<proteinExistence type="predicted"/>
<reference evidence="2" key="1">
    <citation type="submission" date="2021-01" db="EMBL/GenBank/DDBJ databases">
        <authorList>
            <person name="Corre E."/>
            <person name="Pelletier E."/>
            <person name="Niang G."/>
            <person name="Scheremetjew M."/>
            <person name="Finn R."/>
            <person name="Kale V."/>
            <person name="Holt S."/>
            <person name="Cochrane G."/>
            <person name="Meng A."/>
            <person name="Brown T."/>
            <person name="Cohen L."/>
        </authorList>
    </citation>
    <scope>NUCLEOTIDE SEQUENCE</scope>
    <source>
        <strain evidence="2">NY070348D</strain>
    </source>
</reference>
<dbReference type="GO" id="GO:0005643">
    <property type="term" value="C:nuclear pore"/>
    <property type="evidence" value="ECO:0007669"/>
    <property type="project" value="TreeGrafter"/>
</dbReference>
<organism evidence="2">
    <name type="scientific">Mucochytrium quahogii</name>
    <dbReference type="NCBI Taxonomy" id="96639"/>
    <lineage>
        <taxon>Eukaryota</taxon>
        <taxon>Sar</taxon>
        <taxon>Stramenopiles</taxon>
        <taxon>Bigyra</taxon>
        <taxon>Labyrinthulomycetes</taxon>
        <taxon>Thraustochytrida</taxon>
        <taxon>Thraustochytriidae</taxon>
        <taxon>Mucochytrium</taxon>
    </lineage>
</organism>
<gene>
    <name evidence="2" type="ORF">QSP1433_LOCUS618</name>
</gene>
<dbReference type="InterPro" id="IPR001680">
    <property type="entry name" value="WD40_rpt"/>
</dbReference>
<dbReference type="PANTHER" id="PTHR14494">
    <property type="entry name" value="ALADIN/ADRACALIN/AAAS"/>
    <property type="match status" value="1"/>
</dbReference>
<protein>
    <recommendedName>
        <fullName evidence="1">Aladin seven-bladed propeller domain-containing protein</fullName>
    </recommendedName>
</protein>
<dbReference type="SMART" id="SM00320">
    <property type="entry name" value="WD40"/>
    <property type="match status" value="4"/>
</dbReference>
<dbReference type="InterPro" id="IPR015943">
    <property type="entry name" value="WD40/YVTN_repeat-like_dom_sf"/>
</dbReference>
<name>A0A7S2W2L4_9STRA</name>
<dbReference type="InterPro" id="IPR057403">
    <property type="entry name" value="Beta-prop_Aladin"/>
</dbReference>
<dbReference type="Gene3D" id="2.130.10.10">
    <property type="entry name" value="YVTN repeat-like/Quinoprotein amine dehydrogenase"/>
    <property type="match status" value="1"/>
</dbReference>
<dbReference type="SUPFAM" id="SSF101908">
    <property type="entry name" value="Putative isomerase YbhE"/>
    <property type="match status" value="1"/>
</dbReference>
<accession>A0A7S2W2L4</accession>
<dbReference type="EMBL" id="HBHK01001060">
    <property type="protein sequence ID" value="CAD9663316.1"/>
    <property type="molecule type" value="Transcribed_RNA"/>
</dbReference>
<dbReference type="Pfam" id="PF25460">
    <property type="entry name" value="Beta-prop_Aladin"/>
    <property type="match status" value="1"/>
</dbReference>